<keyword evidence="3" id="KW-1185">Reference proteome</keyword>
<organism evidence="2 3">
    <name type="scientific">Tribonema minus</name>
    <dbReference type="NCBI Taxonomy" id="303371"/>
    <lineage>
        <taxon>Eukaryota</taxon>
        <taxon>Sar</taxon>
        <taxon>Stramenopiles</taxon>
        <taxon>Ochrophyta</taxon>
        <taxon>PX clade</taxon>
        <taxon>Xanthophyceae</taxon>
        <taxon>Tribonematales</taxon>
        <taxon>Tribonemataceae</taxon>
        <taxon>Tribonema</taxon>
    </lineage>
</organism>
<evidence type="ECO:0000313" key="2">
    <source>
        <dbReference type="EMBL" id="KAG5182520.1"/>
    </source>
</evidence>
<feature type="region of interest" description="Disordered" evidence="1">
    <location>
        <begin position="84"/>
        <end position="106"/>
    </location>
</feature>
<dbReference type="AlphaFoldDB" id="A0A835YW62"/>
<feature type="non-terminal residue" evidence="2">
    <location>
        <position position="1"/>
    </location>
</feature>
<name>A0A835YW62_9STRA</name>
<evidence type="ECO:0000256" key="1">
    <source>
        <dbReference type="SAM" id="MobiDB-lite"/>
    </source>
</evidence>
<sequence>MLDSALRTAHLRTTQTYKRAVAGARRVLCAMRSYLSLQAFAVALAASTQRYAPPLPKDVTPTQHFDKVCAQICTVRACRRARRIVSAQQRRRSPEGPLQENGRHQARVRELEEENRQLRVTIASQQGAMEAEQQQHHVPTNSQGEDTMQRQAAVAAMEPAARQATEGVWTAYDAETSLQQQRRAGLRAAQPPTRAASGSVGSNVPTEAVTGGGGEAFTAGDAGGDDTDCSGHEYSIHSMGVDSDVESISQDVAENGCRERKANNDAGDACSSGLDAGDSRDAGSDVWLSDSSNNCKPVRKRTHCKRHSTPTYSSRKWRVAIARFHWQCWRCSWDREGEGQRGCWAPPIEAATQDLTVALEALDDFQRIILCTDSPSASNNSSNSNARTGAVKGGGGETFTVSDAGGGDNCSGDDYSIHSLDVDADGNSVSEEVAENSCQESEANDDAGGACSGGLVAGDSRGTGSDNWHSDSSNNCKPVRKSARIAGVANGIPRQHAAAASGASRSRGSTGSAAGAAGTGKAKGQGSAKRPRQKQQHRAFCTPFLFK</sequence>
<proteinExistence type="predicted"/>
<feature type="region of interest" description="Disordered" evidence="1">
    <location>
        <begin position="258"/>
        <end position="285"/>
    </location>
</feature>
<comment type="caution">
    <text evidence="2">The sequence shown here is derived from an EMBL/GenBank/DDBJ whole genome shotgun (WGS) entry which is preliminary data.</text>
</comment>
<gene>
    <name evidence="2" type="ORF">JKP88DRAFT_255909</name>
</gene>
<feature type="region of interest" description="Disordered" evidence="1">
    <location>
        <begin position="187"/>
        <end position="230"/>
    </location>
</feature>
<feature type="compositionally biased region" description="Low complexity" evidence="1">
    <location>
        <begin position="497"/>
        <end position="516"/>
    </location>
</feature>
<dbReference type="EMBL" id="JAFCMP010000237">
    <property type="protein sequence ID" value="KAG5182520.1"/>
    <property type="molecule type" value="Genomic_DNA"/>
</dbReference>
<dbReference type="Proteomes" id="UP000664859">
    <property type="component" value="Unassembled WGS sequence"/>
</dbReference>
<feature type="compositionally biased region" description="Polar residues" evidence="1">
    <location>
        <begin position="462"/>
        <end position="476"/>
    </location>
</feature>
<protein>
    <submittedName>
        <fullName evidence="2">Uncharacterized protein</fullName>
    </submittedName>
</protein>
<feature type="region of interest" description="Disordered" evidence="1">
    <location>
        <begin position="428"/>
        <end position="547"/>
    </location>
</feature>
<accession>A0A835YW62</accession>
<evidence type="ECO:0000313" key="3">
    <source>
        <dbReference type="Proteomes" id="UP000664859"/>
    </source>
</evidence>
<reference evidence="2" key="1">
    <citation type="submission" date="2021-02" db="EMBL/GenBank/DDBJ databases">
        <title>First Annotated Genome of the Yellow-green Alga Tribonema minus.</title>
        <authorList>
            <person name="Mahan K.M."/>
        </authorList>
    </citation>
    <scope>NUCLEOTIDE SEQUENCE</scope>
    <source>
        <strain evidence="2">UTEX B ZZ1240</strain>
    </source>
</reference>